<gene>
    <name evidence="3" type="ORF">Pyn_06370</name>
</gene>
<dbReference type="InterPro" id="IPR039123">
    <property type="entry name" value="PPTC7"/>
</dbReference>
<sequence length="280" mass="31150">MRMICGSYYWPKEDKLKPEGDDAHFICAQEQTIGVADGVGGWAKHGVDAGQYARELMCNSIMSVQKQTIVDPRRVLNEAYADTKCEGSSTACIVTLRETGVLHFVNVGDSGLMVFRNYKLLYMSPREQRSFNCPYQLGNSRSSDNPHSATEIEIGVFPGDIVVLGTDGLWDNMYPNEIEQVVLGNMRDSRVMKPHELACLLADLAWVRSLDKDSFSPYSRAAQEAGKNHPGGKKDDITVVVGHIMVTSPVSSCVEDFVERPLEIIWDNTKPVERATSTPW</sequence>
<evidence type="ECO:0000256" key="1">
    <source>
        <dbReference type="RuleBase" id="RU366020"/>
    </source>
</evidence>
<dbReference type="InterPro" id="IPR001932">
    <property type="entry name" value="PPM-type_phosphatase-like_dom"/>
</dbReference>
<comment type="catalytic activity">
    <reaction evidence="1">
        <text>O-phospho-L-seryl-[protein] + H2O = L-seryl-[protein] + phosphate</text>
        <dbReference type="Rhea" id="RHEA:20629"/>
        <dbReference type="Rhea" id="RHEA-COMP:9863"/>
        <dbReference type="Rhea" id="RHEA-COMP:11604"/>
        <dbReference type="ChEBI" id="CHEBI:15377"/>
        <dbReference type="ChEBI" id="CHEBI:29999"/>
        <dbReference type="ChEBI" id="CHEBI:43474"/>
        <dbReference type="ChEBI" id="CHEBI:83421"/>
        <dbReference type="EC" id="3.1.3.16"/>
    </reaction>
</comment>
<keyword evidence="1" id="KW-0904">Protein phosphatase</keyword>
<keyword evidence="1" id="KW-0460">Magnesium</keyword>
<dbReference type="EC" id="3.1.3.16" evidence="1"/>
<dbReference type="SMART" id="SM00331">
    <property type="entry name" value="PP2C_SIG"/>
    <property type="match status" value="1"/>
</dbReference>
<feature type="domain" description="PPM-type phosphatase" evidence="2">
    <location>
        <begin position="4"/>
        <end position="244"/>
    </location>
</feature>
<accession>A0A315AI01</accession>
<dbReference type="SMART" id="SM00332">
    <property type="entry name" value="PP2Cc"/>
    <property type="match status" value="1"/>
</dbReference>
<keyword evidence="1" id="KW-0378">Hydrolase</keyword>
<dbReference type="AlphaFoldDB" id="A0A315AI01"/>
<keyword evidence="1" id="KW-0479">Metal-binding</keyword>
<keyword evidence="4" id="KW-1185">Reference proteome</keyword>
<proteinExistence type="inferred from homology"/>
<protein>
    <recommendedName>
        <fullName evidence="1">Protein phosphatase</fullName>
        <ecNumber evidence="1">3.1.3.16</ecNumber>
    </recommendedName>
</protein>
<comment type="caution">
    <text evidence="3">The sequence shown here is derived from an EMBL/GenBank/DDBJ whole genome shotgun (WGS) entry which is preliminary data.</text>
</comment>
<dbReference type="Pfam" id="PF13672">
    <property type="entry name" value="PP2C_2"/>
    <property type="match status" value="1"/>
</dbReference>
<dbReference type="CDD" id="cd00143">
    <property type="entry name" value="PP2Cc"/>
    <property type="match status" value="1"/>
</dbReference>
<keyword evidence="1" id="KW-0464">Manganese</keyword>
<dbReference type="OrthoDB" id="60843at2759"/>
<dbReference type="GO" id="GO:0004722">
    <property type="term" value="F:protein serine/threonine phosphatase activity"/>
    <property type="evidence" value="ECO:0007669"/>
    <property type="project" value="UniProtKB-EC"/>
</dbReference>
<organism evidence="3 4">
    <name type="scientific">Prunus yedoensis var. nudiflora</name>
    <dbReference type="NCBI Taxonomy" id="2094558"/>
    <lineage>
        <taxon>Eukaryota</taxon>
        <taxon>Viridiplantae</taxon>
        <taxon>Streptophyta</taxon>
        <taxon>Embryophyta</taxon>
        <taxon>Tracheophyta</taxon>
        <taxon>Spermatophyta</taxon>
        <taxon>Magnoliopsida</taxon>
        <taxon>eudicotyledons</taxon>
        <taxon>Gunneridae</taxon>
        <taxon>Pentapetalae</taxon>
        <taxon>rosids</taxon>
        <taxon>fabids</taxon>
        <taxon>Rosales</taxon>
        <taxon>Rosaceae</taxon>
        <taxon>Amygdaloideae</taxon>
        <taxon>Amygdaleae</taxon>
        <taxon>Prunus</taxon>
    </lineage>
</organism>
<name>A0A315AI01_PRUYE</name>
<evidence type="ECO:0000313" key="3">
    <source>
        <dbReference type="EMBL" id="PQQ13866.1"/>
    </source>
</evidence>
<dbReference type="GO" id="GO:0046872">
    <property type="term" value="F:metal ion binding"/>
    <property type="evidence" value="ECO:0007669"/>
    <property type="project" value="UniProtKB-UniRule"/>
</dbReference>
<dbReference type="EMBL" id="PJQY01000282">
    <property type="protein sequence ID" value="PQQ13866.1"/>
    <property type="molecule type" value="Genomic_DNA"/>
</dbReference>
<comment type="similarity">
    <text evidence="1">Belongs to the PP2C family.</text>
</comment>
<comment type="cofactor">
    <cofactor evidence="1">
        <name>Mn(2+)</name>
        <dbReference type="ChEBI" id="CHEBI:29035"/>
    </cofactor>
</comment>
<evidence type="ECO:0000259" key="2">
    <source>
        <dbReference type="PROSITE" id="PS51746"/>
    </source>
</evidence>
<dbReference type="Gene3D" id="3.60.40.10">
    <property type="entry name" value="PPM-type phosphatase domain"/>
    <property type="match status" value="2"/>
</dbReference>
<dbReference type="PROSITE" id="PS51746">
    <property type="entry name" value="PPM_2"/>
    <property type="match status" value="1"/>
</dbReference>
<dbReference type="SUPFAM" id="SSF81606">
    <property type="entry name" value="PP2C-like"/>
    <property type="match status" value="1"/>
</dbReference>
<reference evidence="3 4" key="1">
    <citation type="submission" date="2018-02" db="EMBL/GenBank/DDBJ databases">
        <title>Draft genome of wild Prunus yedoensis var. nudiflora.</title>
        <authorList>
            <person name="Baek S."/>
            <person name="Kim J.-H."/>
            <person name="Choi K."/>
            <person name="Kim G.-B."/>
            <person name="Cho A."/>
            <person name="Jang H."/>
            <person name="Shin C.-H."/>
            <person name="Yu H.-J."/>
            <person name="Mun J.-H."/>
        </authorList>
    </citation>
    <scope>NUCLEOTIDE SEQUENCE [LARGE SCALE GENOMIC DNA]</scope>
    <source>
        <strain evidence="4">cv. Jeju island</strain>
        <tissue evidence="3">Leaf</tissue>
    </source>
</reference>
<dbReference type="STRING" id="2094558.A0A315AI01"/>
<evidence type="ECO:0000313" key="4">
    <source>
        <dbReference type="Proteomes" id="UP000250321"/>
    </source>
</evidence>
<dbReference type="PANTHER" id="PTHR12320">
    <property type="entry name" value="PROTEIN PHOSPHATASE 2C"/>
    <property type="match status" value="1"/>
</dbReference>
<dbReference type="Proteomes" id="UP000250321">
    <property type="component" value="Unassembled WGS sequence"/>
</dbReference>
<comment type="catalytic activity">
    <reaction evidence="1">
        <text>O-phospho-L-threonyl-[protein] + H2O = L-threonyl-[protein] + phosphate</text>
        <dbReference type="Rhea" id="RHEA:47004"/>
        <dbReference type="Rhea" id="RHEA-COMP:11060"/>
        <dbReference type="Rhea" id="RHEA-COMP:11605"/>
        <dbReference type="ChEBI" id="CHEBI:15377"/>
        <dbReference type="ChEBI" id="CHEBI:30013"/>
        <dbReference type="ChEBI" id="CHEBI:43474"/>
        <dbReference type="ChEBI" id="CHEBI:61977"/>
        <dbReference type="EC" id="3.1.3.16"/>
    </reaction>
</comment>
<dbReference type="PANTHER" id="PTHR12320:SF14">
    <property type="entry name" value="PROTEIN PHOSPHATASE"/>
    <property type="match status" value="1"/>
</dbReference>
<dbReference type="InterPro" id="IPR036457">
    <property type="entry name" value="PPM-type-like_dom_sf"/>
</dbReference>
<comment type="cofactor">
    <cofactor evidence="1">
        <name>Mg(2+)</name>
        <dbReference type="ChEBI" id="CHEBI:18420"/>
    </cofactor>
</comment>